<keyword evidence="1" id="KW-0645">Protease</keyword>
<dbReference type="InterPro" id="IPR024079">
    <property type="entry name" value="MetalloPept_cat_dom_sf"/>
</dbReference>
<dbReference type="Gene3D" id="3.40.390.10">
    <property type="entry name" value="Collagenase (Catalytic Domain)"/>
    <property type="match status" value="1"/>
</dbReference>
<evidence type="ECO:0000259" key="6">
    <source>
        <dbReference type="Pfam" id="PF00413"/>
    </source>
</evidence>
<dbReference type="SUPFAM" id="SSF81296">
    <property type="entry name" value="E set domains"/>
    <property type="match status" value="1"/>
</dbReference>
<dbReference type="Proteomes" id="UP000199021">
    <property type="component" value="Unassembled WGS sequence"/>
</dbReference>
<dbReference type="InterPro" id="IPR013783">
    <property type="entry name" value="Ig-like_fold"/>
</dbReference>
<keyword evidence="4" id="KW-0862">Zinc</keyword>
<evidence type="ECO:0000256" key="5">
    <source>
        <dbReference type="SAM" id="SignalP"/>
    </source>
</evidence>
<dbReference type="NCBIfam" id="TIGR04183">
    <property type="entry name" value="Por_Secre_tail"/>
    <property type="match status" value="1"/>
</dbReference>
<evidence type="ECO:0000313" key="8">
    <source>
        <dbReference type="EMBL" id="SEQ16735.1"/>
    </source>
</evidence>
<dbReference type="RefSeq" id="WP_090166784.1">
    <property type="nucleotide sequence ID" value="NZ_FOFB01000006.1"/>
</dbReference>
<feature type="chain" id="PRO_5011789409" evidence="5">
    <location>
        <begin position="21"/>
        <end position="696"/>
    </location>
</feature>
<dbReference type="InterPro" id="IPR014756">
    <property type="entry name" value="Ig_E-set"/>
</dbReference>
<dbReference type="EMBL" id="FOFB01000006">
    <property type="protein sequence ID" value="SEQ16735.1"/>
    <property type="molecule type" value="Genomic_DNA"/>
</dbReference>
<evidence type="ECO:0000256" key="1">
    <source>
        <dbReference type="ARBA" id="ARBA00022670"/>
    </source>
</evidence>
<dbReference type="STRING" id="478744.SAMN05444359_106127"/>
<dbReference type="OrthoDB" id="7574679at2"/>
<sequence>MLNQFYTTLIFCLSSLFVSAQCYEPATLENRMGEATVAVVGRVVSSEPFYNNFGEIYTKHVLAVDRALATDYANNPATEIEFFTLGGIINEEQMIVSPSPKKMNGADGLFLLTEYTGNRVNSDTRMFRLATVRESYVAFHKETGQFTDGSTVLGDLRDVERMIEGALGAGFAVVSERSFSPEPIAAGRMMPAISSIAPLSVSAGIGEVLTINGSGFGGSTGSVFFDSPDDGTGGSFTQVPDSEIISWSNVRIQVRVSSGAGSGSVLLFTANGQRTLSSQQINVDFAITNLNLSSGEIVTPRLIDDEADGDGGYRFRVSNNSANNGRSLAGDAPAFAALNRAVFTWQTEGDYNVELEGTTSIQTPSRDDDVNIISYGSSAFDFDVELGEGTIGIAYSYYSACGTSEYEVTGLDILFRRPGDPNGFGGSITYNFGPEEGEGVDFESVALHEIGHTHQLKHVADENDVMSYSISPGENHRVLSAANRLGLEEVATLALAYDPPIINCGGDFNQERSYVTFSEAFSALPVTWAEFKAVSRRKMVDLSWSTASESENDFFTVERSADGVNFRSIALVPARNMVTGSVYEAVDEAPLPGLSYYRITQTNFDGSQSASDIRQVNRSTAGELVLYPNPVVNRLTIVDADAEANTRYDIYDGLGRKVFTAQGRGVSDRTTLDVGELPSGQYVLQSTAGKTKRFVK</sequence>
<dbReference type="GO" id="GO:0031012">
    <property type="term" value="C:extracellular matrix"/>
    <property type="evidence" value="ECO:0007669"/>
    <property type="project" value="InterPro"/>
</dbReference>
<dbReference type="SUPFAM" id="SSF55486">
    <property type="entry name" value="Metalloproteases ('zincins'), catalytic domain"/>
    <property type="match status" value="1"/>
</dbReference>
<dbReference type="AlphaFoldDB" id="A0A1H9DTH6"/>
<feature type="signal peptide" evidence="5">
    <location>
        <begin position="1"/>
        <end position="20"/>
    </location>
</feature>
<keyword evidence="2" id="KW-0479">Metal-binding</keyword>
<keyword evidence="5" id="KW-0732">Signal</keyword>
<evidence type="ECO:0000313" key="9">
    <source>
        <dbReference type="Proteomes" id="UP000199021"/>
    </source>
</evidence>
<dbReference type="GO" id="GO:0004222">
    <property type="term" value="F:metalloendopeptidase activity"/>
    <property type="evidence" value="ECO:0007669"/>
    <property type="project" value="InterPro"/>
</dbReference>
<dbReference type="Gene3D" id="2.60.40.10">
    <property type="entry name" value="Immunoglobulins"/>
    <property type="match status" value="1"/>
</dbReference>
<evidence type="ECO:0000256" key="4">
    <source>
        <dbReference type="ARBA" id="ARBA00022833"/>
    </source>
</evidence>
<dbReference type="InterPro" id="IPR026444">
    <property type="entry name" value="Secre_tail"/>
</dbReference>
<dbReference type="GO" id="GO:0006508">
    <property type="term" value="P:proteolysis"/>
    <property type="evidence" value="ECO:0007669"/>
    <property type="project" value="UniProtKB-KW"/>
</dbReference>
<reference evidence="9" key="1">
    <citation type="submission" date="2016-10" db="EMBL/GenBank/DDBJ databases">
        <authorList>
            <person name="Varghese N."/>
            <person name="Submissions S."/>
        </authorList>
    </citation>
    <scope>NUCLEOTIDE SEQUENCE [LARGE SCALE GENOMIC DNA]</scope>
    <source>
        <strain evidence="9">DSM 24740</strain>
    </source>
</reference>
<keyword evidence="9" id="KW-1185">Reference proteome</keyword>
<evidence type="ECO:0000256" key="3">
    <source>
        <dbReference type="ARBA" id="ARBA00022801"/>
    </source>
</evidence>
<dbReference type="Pfam" id="PF18962">
    <property type="entry name" value="Por_Secre_tail"/>
    <property type="match status" value="1"/>
</dbReference>
<dbReference type="GO" id="GO:0008270">
    <property type="term" value="F:zinc ion binding"/>
    <property type="evidence" value="ECO:0007669"/>
    <property type="project" value="InterPro"/>
</dbReference>
<dbReference type="Pfam" id="PF00413">
    <property type="entry name" value="Peptidase_M10"/>
    <property type="match status" value="1"/>
</dbReference>
<organism evidence="8 9">
    <name type="scientific">Neolewinella agarilytica</name>
    <dbReference type="NCBI Taxonomy" id="478744"/>
    <lineage>
        <taxon>Bacteria</taxon>
        <taxon>Pseudomonadati</taxon>
        <taxon>Bacteroidota</taxon>
        <taxon>Saprospiria</taxon>
        <taxon>Saprospirales</taxon>
        <taxon>Lewinellaceae</taxon>
        <taxon>Neolewinella</taxon>
    </lineage>
</organism>
<keyword evidence="3" id="KW-0378">Hydrolase</keyword>
<dbReference type="InterPro" id="IPR001818">
    <property type="entry name" value="Pept_M10_metallopeptidase"/>
</dbReference>
<gene>
    <name evidence="8" type="ORF">SAMN05444359_106127</name>
</gene>
<protein>
    <submittedName>
        <fullName evidence="8">Por secretion system C-terminal sorting domain-containing protein</fullName>
    </submittedName>
</protein>
<proteinExistence type="predicted"/>
<feature type="domain" description="Peptidase M10 metallopeptidase" evidence="6">
    <location>
        <begin position="430"/>
        <end position="481"/>
    </location>
</feature>
<evidence type="ECO:0000259" key="7">
    <source>
        <dbReference type="Pfam" id="PF18962"/>
    </source>
</evidence>
<feature type="domain" description="Secretion system C-terminal sorting" evidence="7">
    <location>
        <begin position="626"/>
        <end position="692"/>
    </location>
</feature>
<accession>A0A1H9DTH6</accession>
<evidence type="ECO:0000256" key="2">
    <source>
        <dbReference type="ARBA" id="ARBA00022723"/>
    </source>
</evidence>
<dbReference type="InParanoid" id="A0A1H9DTH6"/>
<name>A0A1H9DTH6_9BACT</name>